<sequence>MKNPDILAATEPVAKAFEKLDILYYIGGSAASSAYGIPRSTMDVDMVSDLKPAYVRSL</sequence>
<proteinExistence type="predicted"/>
<dbReference type="InterPro" id="IPR043519">
    <property type="entry name" value="NT_sf"/>
</dbReference>
<gene>
    <name evidence="1" type="ORF">dnl_42220</name>
</gene>
<keyword evidence="2" id="KW-1185">Reference proteome</keyword>
<evidence type="ECO:0008006" key="3">
    <source>
        <dbReference type="Google" id="ProtNLM"/>
    </source>
</evidence>
<dbReference type="SUPFAM" id="SSF81301">
    <property type="entry name" value="Nucleotidyltransferase"/>
    <property type="match status" value="1"/>
</dbReference>
<evidence type="ECO:0000313" key="1">
    <source>
        <dbReference type="EMBL" id="QTA81868.1"/>
    </source>
</evidence>
<protein>
    <recommendedName>
        <fullName evidence="3">Nucleotidyltransferase</fullName>
    </recommendedName>
</protein>
<dbReference type="KEGG" id="dli:dnl_42220"/>
<reference evidence="1" key="1">
    <citation type="journal article" date="2021" name="Microb. Physiol.">
        <title>Proteogenomic Insights into the Physiology of Marine, Sulfate-Reducing, Filamentous Desulfonema limicola and Desulfonema magnum.</title>
        <authorList>
            <person name="Schnaars V."/>
            <person name="Wohlbrand L."/>
            <person name="Scheve S."/>
            <person name="Hinrichs C."/>
            <person name="Reinhardt R."/>
            <person name="Rabus R."/>
        </authorList>
    </citation>
    <scope>NUCLEOTIDE SEQUENCE</scope>
    <source>
        <strain evidence="1">5ac10</strain>
    </source>
</reference>
<evidence type="ECO:0000313" key="2">
    <source>
        <dbReference type="Proteomes" id="UP000663720"/>
    </source>
</evidence>
<accession>A0A975GIE7</accession>
<dbReference type="RefSeq" id="WP_207687850.1">
    <property type="nucleotide sequence ID" value="NZ_CP061799.1"/>
</dbReference>
<name>A0A975GIE7_9BACT</name>
<dbReference type="AlphaFoldDB" id="A0A975GIE7"/>
<dbReference type="EMBL" id="CP061799">
    <property type="protein sequence ID" value="QTA81868.1"/>
    <property type="molecule type" value="Genomic_DNA"/>
</dbReference>
<dbReference type="Proteomes" id="UP000663720">
    <property type="component" value="Chromosome"/>
</dbReference>
<dbReference type="Gene3D" id="3.30.460.40">
    <property type="match status" value="1"/>
</dbReference>
<organism evidence="1 2">
    <name type="scientific">Desulfonema limicola</name>
    <dbReference type="NCBI Taxonomy" id="45656"/>
    <lineage>
        <taxon>Bacteria</taxon>
        <taxon>Pseudomonadati</taxon>
        <taxon>Thermodesulfobacteriota</taxon>
        <taxon>Desulfobacteria</taxon>
        <taxon>Desulfobacterales</taxon>
        <taxon>Desulfococcaceae</taxon>
        <taxon>Desulfonema</taxon>
    </lineage>
</organism>